<name>A0A1A9W6C0_9MUSC</name>
<keyword evidence="8 10" id="KW-0333">Golgi apparatus</keyword>
<keyword evidence="4" id="KW-0808">Transferase</keyword>
<evidence type="ECO:0000256" key="4">
    <source>
        <dbReference type="ARBA" id="ARBA00022679"/>
    </source>
</evidence>
<dbReference type="STRING" id="37001.A0A1A9W6C0"/>
<keyword evidence="6" id="KW-0735">Signal-anchor</keyword>
<keyword evidence="5" id="KW-0812">Transmembrane</keyword>
<protein>
    <recommendedName>
        <fullName evidence="10">Hexosyltransferase</fullName>
        <ecNumber evidence="10">2.4.1.-</ecNumber>
    </recommendedName>
</protein>
<dbReference type="VEuPathDB" id="VectorBase:GBRI007870"/>
<reference evidence="11" key="2">
    <citation type="submission" date="2020-05" db="UniProtKB">
        <authorList>
            <consortium name="EnsemblMetazoa"/>
        </authorList>
    </citation>
    <scope>IDENTIFICATION</scope>
    <source>
        <strain evidence="11">IAEA</strain>
    </source>
</reference>
<keyword evidence="7" id="KW-1133">Transmembrane helix</keyword>
<keyword evidence="9" id="KW-0472">Membrane</keyword>
<proteinExistence type="inferred from homology"/>
<dbReference type="GO" id="GO:0006493">
    <property type="term" value="P:protein O-linked glycosylation"/>
    <property type="evidence" value="ECO:0007669"/>
    <property type="project" value="TreeGrafter"/>
</dbReference>
<comment type="similarity">
    <text evidence="2 10">Belongs to the glycosyltransferase 31 family.</text>
</comment>
<evidence type="ECO:0000256" key="1">
    <source>
        <dbReference type="ARBA" id="ARBA00004323"/>
    </source>
</evidence>
<dbReference type="EnsemblMetazoa" id="GBRI007870-RA">
    <property type="protein sequence ID" value="GBRI007870-PA"/>
    <property type="gene ID" value="GBRI007870"/>
</dbReference>
<evidence type="ECO:0000256" key="9">
    <source>
        <dbReference type="ARBA" id="ARBA00023136"/>
    </source>
</evidence>
<dbReference type="EC" id="2.4.1.-" evidence="10"/>
<organism evidence="11 12">
    <name type="scientific">Glossina brevipalpis</name>
    <dbReference type="NCBI Taxonomy" id="37001"/>
    <lineage>
        <taxon>Eukaryota</taxon>
        <taxon>Metazoa</taxon>
        <taxon>Ecdysozoa</taxon>
        <taxon>Arthropoda</taxon>
        <taxon>Hexapoda</taxon>
        <taxon>Insecta</taxon>
        <taxon>Pterygota</taxon>
        <taxon>Neoptera</taxon>
        <taxon>Endopterygota</taxon>
        <taxon>Diptera</taxon>
        <taxon>Brachycera</taxon>
        <taxon>Muscomorpha</taxon>
        <taxon>Hippoboscoidea</taxon>
        <taxon>Glossinidae</taxon>
        <taxon>Glossina</taxon>
    </lineage>
</organism>
<evidence type="ECO:0000256" key="5">
    <source>
        <dbReference type="ARBA" id="ARBA00022692"/>
    </source>
</evidence>
<dbReference type="Proteomes" id="UP000091820">
    <property type="component" value="Unassembled WGS sequence"/>
</dbReference>
<sequence length="392" mass="45571">MRDKNLASALIFNYEHFENILIIILIFVNNFLKFTKSSNYFTLITEAFKESNATITVYIKNSPKCLLNLSDFKYLLEPEVCQNHKRELLALLIITSYAGHDNLRAAHRQAISQAKLSALGLQRVFLLAAIPPQEHFIAQSQLINEQQRFGDLLQGNFLEAYRNLSYKHVMGLQWSSSTHCKKAKFIIKIDDDIIYDVFQIKRYLESLEVSKAGIAKSANFLAGYVLKNKAVIRNQANKWYVSPEEYSKNQYPDYLSGWLYITNSRTAQRLVYYSYETPIFWIDDLWLTGIVRHQIGINLTMLNSWFSANSQFLECCVRDLKQHFLECEYYVGPNGGNSKLLVEFLHNVEKCYYDECSKRSKEQNLTQTCVTSYQRRLPEHGKAVVNPLKLKR</sequence>
<evidence type="ECO:0000256" key="6">
    <source>
        <dbReference type="ARBA" id="ARBA00022968"/>
    </source>
</evidence>
<dbReference type="PANTHER" id="PTHR11214">
    <property type="entry name" value="BETA-1,3-N-ACETYLGLUCOSAMINYLTRANSFERASE"/>
    <property type="match status" value="1"/>
</dbReference>
<keyword evidence="3 10" id="KW-0328">Glycosyltransferase</keyword>
<dbReference type="GO" id="GO:0000139">
    <property type="term" value="C:Golgi membrane"/>
    <property type="evidence" value="ECO:0007669"/>
    <property type="project" value="UniProtKB-SubCell"/>
</dbReference>
<dbReference type="InterPro" id="IPR002659">
    <property type="entry name" value="Glyco_trans_31"/>
</dbReference>
<keyword evidence="12" id="KW-1185">Reference proteome</keyword>
<evidence type="ECO:0000256" key="2">
    <source>
        <dbReference type="ARBA" id="ARBA00008661"/>
    </source>
</evidence>
<dbReference type="FunFam" id="3.90.550.50:FF:000028">
    <property type="entry name" value="Hexosyltransferase"/>
    <property type="match status" value="1"/>
</dbReference>
<evidence type="ECO:0000256" key="3">
    <source>
        <dbReference type="ARBA" id="ARBA00022676"/>
    </source>
</evidence>
<dbReference type="AlphaFoldDB" id="A0A1A9W6C0"/>
<evidence type="ECO:0000256" key="10">
    <source>
        <dbReference type="RuleBase" id="RU363063"/>
    </source>
</evidence>
<evidence type="ECO:0000256" key="7">
    <source>
        <dbReference type="ARBA" id="ARBA00022989"/>
    </source>
</evidence>
<dbReference type="Pfam" id="PF01762">
    <property type="entry name" value="Galactosyl_T"/>
    <property type="match status" value="1"/>
</dbReference>
<comment type="subcellular location">
    <subcellularLocation>
        <location evidence="1 10">Golgi apparatus membrane</location>
        <topology evidence="1 10">Single-pass type II membrane protein</topology>
    </subcellularLocation>
</comment>
<evidence type="ECO:0000313" key="12">
    <source>
        <dbReference type="Proteomes" id="UP000091820"/>
    </source>
</evidence>
<accession>A0A1A9W6C0</accession>
<dbReference type="Gene3D" id="3.90.550.50">
    <property type="match status" value="1"/>
</dbReference>
<evidence type="ECO:0000313" key="11">
    <source>
        <dbReference type="EnsemblMetazoa" id="GBRI007870-PA"/>
    </source>
</evidence>
<dbReference type="PANTHER" id="PTHR11214:SF235">
    <property type="entry name" value="HEXOSYLTRANSFERASE"/>
    <property type="match status" value="1"/>
</dbReference>
<evidence type="ECO:0000256" key="8">
    <source>
        <dbReference type="ARBA" id="ARBA00023034"/>
    </source>
</evidence>
<reference evidence="12" key="1">
    <citation type="submission" date="2014-03" db="EMBL/GenBank/DDBJ databases">
        <authorList>
            <person name="Aksoy S."/>
            <person name="Warren W."/>
            <person name="Wilson R.K."/>
        </authorList>
    </citation>
    <scope>NUCLEOTIDE SEQUENCE [LARGE SCALE GENOMIC DNA]</scope>
    <source>
        <strain evidence="12">IAEA</strain>
    </source>
</reference>
<dbReference type="GO" id="GO:0016758">
    <property type="term" value="F:hexosyltransferase activity"/>
    <property type="evidence" value="ECO:0007669"/>
    <property type="project" value="InterPro"/>
</dbReference>